<organism evidence="1 2">
    <name type="scientific">Kineosporia babensis</name>
    <dbReference type="NCBI Taxonomy" id="499548"/>
    <lineage>
        <taxon>Bacteria</taxon>
        <taxon>Bacillati</taxon>
        <taxon>Actinomycetota</taxon>
        <taxon>Actinomycetes</taxon>
        <taxon>Kineosporiales</taxon>
        <taxon>Kineosporiaceae</taxon>
        <taxon>Kineosporia</taxon>
    </lineage>
</organism>
<evidence type="ECO:0000313" key="1">
    <source>
        <dbReference type="EMBL" id="MCD5310896.1"/>
    </source>
</evidence>
<dbReference type="Proteomes" id="UP001138997">
    <property type="component" value="Unassembled WGS sequence"/>
</dbReference>
<keyword evidence="2" id="KW-1185">Reference proteome</keyword>
<gene>
    <name evidence="1" type="ORF">LR394_08315</name>
</gene>
<protein>
    <submittedName>
        <fullName evidence="1">Uncharacterized protein</fullName>
    </submittedName>
</protein>
<name>A0A9X1NCT6_9ACTN</name>
<accession>A0A9X1NCT6</accession>
<dbReference type="AlphaFoldDB" id="A0A9X1NCT6"/>
<reference evidence="1" key="1">
    <citation type="submission" date="2021-11" db="EMBL/GenBank/DDBJ databases">
        <title>Streptomyces corallinus and Kineosporia corallina sp. nov., two new coral-derived marine actinobacteria.</title>
        <authorList>
            <person name="Buangrab K."/>
            <person name="Sutthacheep M."/>
            <person name="Yeemin T."/>
            <person name="Harunari E."/>
            <person name="Igarashi Y."/>
            <person name="Sripreechasak P."/>
            <person name="Kanchanasin P."/>
            <person name="Tanasupawat S."/>
            <person name="Phongsopitanun W."/>
        </authorList>
    </citation>
    <scope>NUCLEOTIDE SEQUENCE</scope>
    <source>
        <strain evidence="1">JCM 31032</strain>
    </source>
</reference>
<evidence type="ECO:0000313" key="2">
    <source>
        <dbReference type="Proteomes" id="UP001138997"/>
    </source>
</evidence>
<proteinExistence type="predicted"/>
<dbReference type="EMBL" id="JAJOMB010000003">
    <property type="protein sequence ID" value="MCD5310896.1"/>
    <property type="molecule type" value="Genomic_DNA"/>
</dbReference>
<sequence length="86" mass="9282">MSDRIWRAGDAPLAPGTRVRALDVPDVKAAAGMYGVATGATNWDGGTVVDFGIELEPDEMGWDSLLLPDRKWTTHKLEVLDDGGEQ</sequence>
<comment type="caution">
    <text evidence="1">The sequence shown here is derived from an EMBL/GenBank/DDBJ whole genome shotgun (WGS) entry which is preliminary data.</text>
</comment>
<dbReference type="RefSeq" id="WP_231440072.1">
    <property type="nucleotide sequence ID" value="NZ_JAJOMB010000003.1"/>
</dbReference>